<dbReference type="SUPFAM" id="SSF48150">
    <property type="entry name" value="DNA-glycosylase"/>
    <property type="match status" value="1"/>
</dbReference>
<keyword evidence="3" id="KW-0227">DNA damage</keyword>
<keyword evidence="4" id="KW-0234">DNA repair</keyword>
<feature type="domain" description="HhH-GPD" evidence="5">
    <location>
        <begin position="147"/>
        <end position="309"/>
    </location>
</feature>
<keyword evidence="7" id="KW-1185">Reference proteome</keyword>
<protein>
    <recommendedName>
        <fullName evidence="2">DNA-3-methyladenine glycosylase II</fullName>
        <ecNumber evidence="2">3.2.2.21</ecNumber>
    </recommendedName>
</protein>
<accession>A0ABU7WQ87</accession>
<proteinExistence type="predicted"/>
<evidence type="ECO:0000313" key="6">
    <source>
        <dbReference type="EMBL" id="MEF3113688.1"/>
    </source>
</evidence>
<evidence type="ECO:0000313" key="7">
    <source>
        <dbReference type="Proteomes" id="UP001348265"/>
    </source>
</evidence>
<evidence type="ECO:0000256" key="2">
    <source>
        <dbReference type="ARBA" id="ARBA00012000"/>
    </source>
</evidence>
<dbReference type="Gene3D" id="1.10.340.30">
    <property type="entry name" value="Hypothetical protein, domain 2"/>
    <property type="match status" value="1"/>
</dbReference>
<comment type="caution">
    <text evidence="6">The sequence shown here is derived from an EMBL/GenBank/DDBJ whole genome shotgun (WGS) entry which is preliminary data.</text>
</comment>
<dbReference type="PANTHER" id="PTHR43003">
    <property type="entry name" value="DNA-3-METHYLADENINE GLYCOSYLASE"/>
    <property type="match status" value="1"/>
</dbReference>
<dbReference type="InterPro" id="IPR011257">
    <property type="entry name" value="DNA_glycosylase"/>
</dbReference>
<evidence type="ECO:0000256" key="1">
    <source>
        <dbReference type="ARBA" id="ARBA00000086"/>
    </source>
</evidence>
<dbReference type="RefSeq" id="WP_331786291.1">
    <property type="nucleotide sequence ID" value="NZ_JAVFKM010000004.1"/>
</dbReference>
<evidence type="ECO:0000259" key="5">
    <source>
        <dbReference type="SMART" id="SM00478"/>
    </source>
</evidence>
<dbReference type="EMBL" id="JAVFKM010000004">
    <property type="protein sequence ID" value="MEF3113688.1"/>
    <property type="molecule type" value="Genomic_DNA"/>
</dbReference>
<sequence>MPTVSLTPTGPFSLASSVRFLMSFTPASYHHAPDDILRLAFPADDATSVLGATVRQEMGAGGVPGRVQAELSTHPGTPAPEEPATAEPAIDKVGRPQLARILSLDVDGCGFPALGTDPVMAGLMARYPGLRPVCFHSPYEAAVWAVIGNRIRKTQAAAVKARIARAYGQRIHVSGQVLHAFPTPAVLRTLPHLPGLPDLKVQRLHALAEAALDGQLDATRLRSLPADYALAELRALPGIGPFSAELILIRGAGHPDVFPRHEPRVHQAIAAAYGLSAAAAADVTQLSRIADRWKPYRSWAAFLLRVRLGEALPRSVAPQQRSSHLPTATVRNLSERHGSNLRSTAQLMLGQ</sequence>
<dbReference type="SMART" id="SM00478">
    <property type="entry name" value="ENDO3c"/>
    <property type="match status" value="1"/>
</dbReference>
<dbReference type="Proteomes" id="UP001348265">
    <property type="component" value="Unassembled WGS sequence"/>
</dbReference>
<name>A0ABU7WQ87_9ACTN</name>
<gene>
    <name evidence="6" type="ORF">RB636_10835</name>
</gene>
<organism evidence="6 7">
    <name type="scientific">Streptomyces chrestomyceticus</name>
    <dbReference type="NCBI Taxonomy" id="68185"/>
    <lineage>
        <taxon>Bacteria</taxon>
        <taxon>Bacillati</taxon>
        <taxon>Actinomycetota</taxon>
        <taxon>Actinomycetes</taxon>
        <taxon>Kitasatosporales</taxon>
        <taxon>Streptomycetaceae</taxon>
        <taxon>Streptomyces</taxon>
    </lineage>
</organism>
<evidence type="ECO:0000256" key="4">
    <source>
        <dbReference type="ARBA" id="ARBA00023204"/>
    </source>
</evidence>
<reference evidence="6 7" key="1">
    <citation type="submission" date="2023-08" db="EMBL/GenBank/DDBJ databases">
        <authorList>
            <person name="Sharma P."/>
            <person name="Verma V."/>
            <person name="Mohan M.K."/>
            <person name="Dubey A.K."/>
        </authorList>
    </citation>
    <scope>NUCLEOTIDE SEQUENCE [LARGE SCALE GENOMIC DNA]</scope>
    <source>
        <strain evidence="6 7">ADP4</strain>
    </source>
</reference>
<dbReference type="InterPro" id="IPR003265">
    <property type="entry name" value="HhH-GPD_domain"/>
</dbReference>
<evidence type="ECO:0000256" key="3">
    <source>
        <dbReference type="ARBA" id="ARBA00022763"/>
    </source>
</evidence>
<dbReference type="InterPro" id="IPR051912">
    <property type="entry name" value="Alkylbase_DNA_Glycosylase/TA"/>
</dbReference>
<dbReference type="EC" id="3.2.2.21" evidence="2"/>
<dbReference type="Gene3D" id="1.10.1670.40">
    <property type="match status" value="1"/>
</dbReference>
<comment type="catalytic activity">
    <reaction evidence="1">
        <text>Hydrolysis of alkylated DNA, releasing 3-methyladenine, 3-methylguanine, 7-methylguanine and 7-methyladenine.</text>
        <dbReference type="EC" id="3.2.2.21"/>
    </reaction>
</comment>
<dbReference type="PANTHER" id="PTHR43003:SF13">
    <property type="entry name" value="DNA-3-METHYLADENINE GLYCOSYLASE 2"/>
    <property type="match status" value="1"/>
</dbReference>